<evidence type="ECO:0000259" key="10">
    <source>
        <dbReference type="Pfam" id="PF00288"/>
    </source>
</evidence>
<dbReference type="PANTHER" id="PTHR43527:SF2">
    <property type="entry name" value="4-DIPHOSPHOCYTIDYL-2-C-METHYL-D-ERYTHRITOL KINASE, CHLOROPLASTIC"/>
    <property type="match status" value="1"/>
</dbReference>
<dbReference type="SUPFAM" id="SSF54211">
    <property type="entry name" value="Ribosomal protein S5 domain 2-like"/>
    <property type="match status" value="1"/>
</dbReference>
<evidence type="ECO:0000259" key="11">
    <source>
        <dbReference type="Pfam" id="PF08544"/>
    </source>
</evidence>
<evidence type="ECO:0000256" key="8">
    <source>
        <dbReference type="ARBA" id="ARBA00032554"/>
    </source>
</evidence>
<protein>
    <recommendedName>
        <fullName evidence="3 9">4-diphosphocytidyl-2-C-methyl-D-erythritol kinase</fullName>
        <shortName evidence="9">CMK</shortName>
        <ecNumber evidence="2 9">2.7.1.148</ecNumber>
    </recommendedName>
    <alternativeName>
        <fullName evidence="8 9">4-(cytidine-5'-diphospho)-2-C-methyl-D-erythritol kinase</fullName>
    </alternativeName>
</protein>
<organism evidence="12 13">
    <name type="scientific">Carboxydothermus pertinax</name>
    <dbReference type="NCBI Taxonomy" id="870242"/>
    <lineage>
        <taxon>Bacteria</taxon>
        <taxon>Bacillati</taxon>
        <taxon>Bacillota</taxon>
        <taxon>Clostridia</taxon>
        <taxon>Thermoanaerobacterales</taxon>
        <taxon>Thermoanaerobacteraceae</taxon>
        <taxon>Carboxydothermus</taxon>
    </lineage>
</organism>
<dbReference type="EC" id="2.7.1.148" evidence="2 9"/>
<keyword evidence="5 9" id="KW-0547">Nucleotide-binding</keyword>
<dbReference type="InterPro" id="IPR020568">
    <property type="entry name" value="Ribosomal_Su5_D2-typ_SF"/>
</dbReference>
<dbReference type="InterPro" id="IPR014721">
    <property type="entry name" value="Ribsml_uS5_D2-typ_fold_subgr"/>
</dbReference>
<comment type="catalytic activity">
    <reaction evidence="9">
        <text>4-CDP-2-C-methyl-D-erythritol + ATP = 4-CDP-2-C-methyl-D-erythritol 2-phosphate + ADP + H(+)</text>
        <dbReference type="Rhea" id="RHEA:18437"/>
        <dbReference type="ChEBI" id="CHEBI:15378"/>
        <dbReference type="ChEBI" id="CHEBI:30616"/>
        <dbReference type="ChEBI" id="CHEBI:57823"/>
        <dbReference type="ChEBI" id="CHEBI:57919"/>
        <dbReference type="ChEBI" id="CHEBI:456216"/>
        <dbReference type="EC" id="2.7.1.148"/>
    </reaction>
</comment>
<feature type="active site" evidence="9">
    <location>
        <position position="132"/>
    </location>
</feature>
<comment type="caution">
    <text evidence="12">The sequence shown here is derived from an EMBL/GenBank/DDBJ whole genome shotgun (WGS) entry which is preliminary data.</text>
</comment>
<dbReference type="Pfam" id="PF08544">
    <property type="entry name" value="GHMP_kinases_C"/>
    <property type="match status" value="1"/>
</dbReference>
<dbReference type="Gene3D" id="3.30.70.890">
    <property type="entry name" value="GHMP kinase, C-terminal domain"/>
    <property type="match status" value="1"/>
</dbReference>
<gene>
    <name evidence="9" type="primary">ispE</name>
    <name evidence="12" type="ORF">cpu_13120</name>
</gene>
<evidence type="ECO:0000256" key="4">
    <source>
        <dbReference type="ARBA" id="ARBA00022679"/>
    </source>
</evidence>
<dbReference type="PIRSF" id="PIRSF010376">
    <property type="entry name" value="IspE"/>
    <property type="match status" value="1"/>
</dbReference>
<feature type="binding site" evidence="9">
    <location>
        <begin position="90"/>
        <end position="100"/>
    </location>
    <ligand>
        <name>ATP</name>
        <dbReference type="ChEBI" id="CHEBI:30616"/>
    </ligand>
</feature>
<keyword evidence="6 9" id="KW-0418">Kinase</keyword>
<reference evidence="13" key="1">
    <citation type="submission" date="2016-12" db="EMBL/GenBank/DDBJ databases">
        <title>Draft Genome Sequences od Carboxydothermus pertinax and islandicus, Hydrogenogenic Carboxydotrophic Bacteria.</title>
        <authorList>
            <person name="Fukuyama Y."/>
            <person name="Ohmae K."/>
            <person name="Yoneda Y."/>
            <person name="Yoshida T."/>
            <person name="Sako Y."/>
        </authorList>
    </citation>
    <scope>NUCLEOTIDE SEQUENCE [LARGE SCALE GENOMIC DNA]</scope>
    <source>
        <strain evidence="13">Ug1</strain>
    </source>
</reference>
<comment type="function">
    <text evidence="9">Catalyzes the phosphorylation of the position 2 hydroxy group of 4-diphosphocytidyl-2C-methyl-D-erythritol.</text>
</comment>
<dbReference type="AlphaFoldDB" id="A0A1L8CV71"/>
<keyword evidence="4 9" id="KW-0808">Transferase</keyword>
<dbReference type="PANTHER" id="PTHR43527">
    <property type="entry name" value="4-DIPHOSPHOCYTIDYL-2-C-METHYL-D-ERYTHRITOL KINASE, CHLOROPLASTIC"/>
    <property type="match status" value="1"/>
</dbReference>
<evidence type="ECO:0000256" key="3">
    <source>
        <dbReference type="ARBA" id="ARBA00017473"/>
    </source>
</evidence>
<accession>A0A1L8CV71</accession>
<dbReference type="EMBL" id="BDJK01000020">
    <property type="protein sequence ID" value="GAV22802.1"/>
    <property type="molecule type" value="Genomic_DNA"/>
</dbReference>
<evidence type="ECO:0000256" key="9">
    <source>
        <dbReference type="HAMAP-Rule" id="MF_00061"/>
    </source>
</evidence>
<evidence type="ECO:0000313" key="12">
    <source>
        <dbReference type="EMBL" id="GAV22802.1"/>
    </source>
</evidence>
<sequence length="288" mass="31478">MLIFAPAKINLTLDILGKRSDGYHELWSIMQSITLGDLVEIEPAEELKLKIAGANLPADETNIAIKAARALMDATGKTFGAKITLYKKIPQEAGLAGGSTDGAAVLFGLNRLYNLNFSAEELEKIGARVGADVPFCLKGGTALVEGIGEKVTRLTPLKKGYFVLYKLPFGISTRMAYLKLAGKDLTTNRPNHQKVLEALARENLQELGQNLKNVLEISAMEIRPEIYRYKKELLNLNPLGVLMSGSGSTLFALTENLAKAYEIFRKINLPGQKFIVRPYAVGPTCLKP</sequence>
<evidence type="ECO:0000313" key="13">
    <source>
        <dbReference type="Proteomes" id="UP000187485"/>
    </source>
</evidence>
<dbReference type="Proteomes" id="UP000187485">
    <property type="component" value="Unassembled WGS sequence"/>
</dbReference>
<evidence type="ECO:0000256" key="6">
    <source>
        <dbReference type="ARBA" id="ARBA00022777"/>
    </source>
</evidence>
<evidence type="ECO:0000256" key="5">
    <source>
        <dbReference type="ARBA" id="ARBA00022741"/>
    </source>
</evidence>
<dbReference type="GO" id="GO:0050515">
    <property type="term" value="F:4-(cytidine 5'-diphospho)-2-C-methyl-D-erythritol kinase activity"/>
    <property type="evidence" value="ECO:0007669"/>
    <property type="project" value="UniProtKB-UniRule"/>
</dbReference>
<feature type="domain" description="GHMP kinase C-terminal" evidence="11">
    <location>
        <begin position="196"/>
        <end position="268"/>
    </location>
</feature>
<dbReference type="InterPro" id="IPR006204">
    <property type="entry name" value="GHMP_kinase_N_dom"/>
</dbReference>
<dbReference type="InterPro" id="IPR013750">
    <property type="entry name" value="GHMP_kinase_C_dom"/>
</dbReference>
<keyword evidence="9" id="KW-0414">Isoprene biosynthesis</keyword>
<comment type="similarity">
    <text evidence="1 9">Belongs to the GHMP kinase family. IspE subfamily.</text>
</comment>
<dbReference type="NCBIfam" id="TIGR00154">
    <property type="entry name" value="ispE"/>
    <property type="match status" value="1"/>
</dbReference>
<dbReference type="OrthoDB" id="9809438at2"/>
<dbReference type="GO" id="GO:0019288">
    <property type="term" value="P:isopentenyl diphosphate biosynthetic process, methylerythritol 4-phosphate pathway"/>
    <property type="evidence" value="ECO:0007669"/>
    <property type="project" value="UniProtKB-UniRule"/>
</dbReference>
<dbReference type="InterPro" id="IPR036554">
    <property type="entry name" value="GHMP_kinase_C_sf"/>
</dbReference>
<dbReference type="SUPFAM" id="SSF55060">
    <property type="entry name" value="GHMP Kinase, C-terminal domain"/>
    <property type="match status" value="1"/>
</dbReference>
<feature type="domain" description="GHMP kinase N-terminal" evidence="10">
    <location>
        <begin position="62"/>
        <end position="140"/>
    </location>
</feature>
<dbReference type="RefSeq" id="WP_075859261.1">
    <property type="nucleotide sequence ID" value="NZ_BDJK01000020.1"/>
</dbReference>
<evidence type="ECO:0000256" key="2">
    <source>
        <dbReference type="ARBA" id="ARBA00012052"/>
    </source>
</evidence>
<dbReference type="STRING" id="870242.cpu_13120"/>
<dbReference type="UniPathway" id="UPA00056">
    <property type="reaction ID" value="UER00094"/>
</dbReference>
<dbReference type="HAMAP" id="MF_00061">
    <property type="entry name" value="IspE"/>
    <property type="match status" value="1"/>
</dbReference>
<dbReference type="GO" id="GO:0016114">
    <property type="term" value="P:terpenoid biosynthetic process"/>
    <property type="evidence" value="ECO:0007669"/>
    <property type="project" value="UniProtKB-UniRule"/>
</dbReference>
<evidence type="ECO:0000256" key="1">
    <source>
        <dbReference type="ARBA" id="ARBA00009684"/>
    </source>
</evidence>
<comment type="pathway">
    <text evidence="9">Isoprenoid biosynthesis; isopentenyl diphosphate biosynthesis via DXP pathway; isopentenyl diphosphate from 1-deoxy-D-xylulose 5-phosphate: step 3/6.</text>
</comment>
<dbReference type="GO" id="GO:0005524">
    <property type="term" value="F:ATP binding"/>
    <property type="evidence" value="ECO:0007669"/>
    <property type="project" value="UniProtKB-UniRule"/>
</dbReference>
<keyword evidence="13" id="KW-1185">Reference proteome</keyword>
<proteinExistence type="inferred from homology"/>
<dbReference type="Pfam" id="PF00288">
    <property type="entry name" value="GHMP_kinases_N"/>
    <property type="match status" value="1"/>
</dbReference>
<evidence type="ECO:0000256" key="7">
    <source>
        <dbReference type="ARBA" id="ARBA00022840"/>
    </source>
</evidence>
<dbReference type="Gene3D" id="3.30.230.10">
    <property type="match status" value="1"/>
</dbReference>
<feature type="active site" evidence="9">
    <location>
        <position position="8"/>
    </location>
</feature>
<name>A0A1L8CV71_9THEO</name>
<dbReference type="InterPro" id="IPR004424">
    <property type="entry name" value="IspE"/>
</dbReference>
<keyword evidence="7 9" id="KW-0067">ATP-binding</keyword>